<dbReference type="PROSITE" id="PS50297">
    <property type="entry name" value="ANK_REP_REGION"/>
    <property type="match status" value="4"/>
</dbReference>
<accession>A0A6H5J4E4</accession>
<feature type="repeat" description="ANK" evidence="3">
    <location>
        <begin position="733"/>
        <end position="765"/>
    </location>
</feature>
<name>A0A6H5J4E4_9HYME</name>
<dbReference type="InterPro" id="IPR002110">
    <property type="entry name" value="Ankyrin_rpt"/>
</dbReference>
<dbReference type="InterPro" id="IPR036770">
    <property type="entry name" value="Ankyrin_rpt-contain_sf"/>
</dbReference>
<feature type="repeat" description="ANK" evidence="3">
    <location>
        <begin position="1404"/>
        <end position="1431"/>
    </location>
</feature>
<evidence type="ECO:0000256" key="3">
    <source>
        <dbReference type="PROSITE-ProRule" id="PRU00023"/>
    </source>
</evidence>
<feature type="repeat" description="ANK" evidence="3">
    <location>
        <begin position="1481"/>
        <end position="1503"/>
    </location>
</feature>
<reference evidence="5 6" key="1">
    <citation type="submission" date="2020-02" db="EMBL/GenBank/DDBJ databases">
        <authorList>
            <person name="Ferguson B K."/>
        </authorList>
    </citation>
    <scope>NUCLEOTIDE SEQUENCE [LARGE SCALE GENOMIC DNA]</scope>
</reference>
<organism evidence="5 6">
    <name type="scientific">Trichogramma brassicae</name>
    <dbReference type="NCBI Taxonomy" id="86971"/>
    <lineage>
        <taxon>Eukaryota</taxon>
        <taxon>Metazoa</taxon>
        <taxon>Ecdysozoa</taxon>
        <taxon>Arthropoda</taxon>
        <taxon>Hexapoda</taxon>
        <taxon>Insecta</taxon>
        <taxon>Pterygota</taxon>
        <taxon>Neoptera</taxon>
        <taxon>Endopterygota</taxon>
        <taxon>Hymenoptera</taxon>
        <taxon>Apocrita</taxon>
        <taxon>Proctotrupomorpha</taxon>
        <taxon>Chalcidoidea</taxon>
        <taxon>Trichogrammatidae</taxon>
        <taxon>Trichogramma</taxon>
    </lineage>
</organism>
<proteinExistence type="predicted"/>
<dbReference type="Gene3D" id="1.25.40.20">
    <property type="entry name" value="Ankyrin repeat-containing domain"/>
    <property type="match status" value="3"/>
</dbReference>
<dbReference type="Pfam" id="PF12796">
    <property type="entry name" value="Ank_2"/>
    <property type="match status" value="3"/>
</dbReference>
<dbReference type="EMBL" id="CADCXV010001505">
    <property type="protein sequence ID" value="CAB0044935.1"/>
    <property type="molecule type" value="Genomic_DNA"/>
</dbReference>
<dbReference type="SMART" id="SM00248">
    <property type="entry name" value="ANK"/>
    <property type="match status" value="10"/>
</dbReference>
<feature type="region of interest" description="Disordered" evidence="4">
    <location>
        <begin position="1773"/>
        <end position="1794"/>
    </location>
</feature>
<keyword evidence="2 3" id="KW-0040">ANK repeat</keyword>
<feature type="region of interest" description="Disordered" evidence="4">
    <location>
        <begin position="451"/>
        <end position="472"/>
    </location>
</feature>
<keyword evidence="6" id="KW-1185">Reference proteome</keyword>
<feature type="compositionally biased region" description="Basic and acidic residues" evidence="4">
    <location>
        <begin position="456"/>
        <end position="467"/>
    </location>
</feature>
<evidence type="ECO:0000256" key="1">
    <source>
        <dbReference type="ARBA" id="ARBA00022737"/>
    </source>
</evidence>
<evidence type="ECO:0000256" key="4">
    <source>
        <dbReference type="SAM" id="MobiDB-lite"/>
    </source>
</evidence>
<evidence type="ECO:0008006" key="7">
    <source>
        <dbReference type="Google" id="ProtNLM"/>
    </source>
</evidence>
<dbReference type="SUPFAM" id="SSF48403">
    <property type="entry name" value="Ankyrin repeat"/>
    <property type="match status" value="2"/>
</dbReference>
<dbReference type="PANTHER" id="PTHR24198">
    <property type="entry name" value="ANKYRIN REPEAT AND PROTEIN KINASE DOMAIN-CONTAINING PROTEIN"/>
    <property type="match status" value="1"/>
</dbReference>
<feature type="repeat" description="ANK" evidence="3">
    <location>
        <begin position="810"/>
        <end position="837"/>
    </location>
</feature>
<feature type="compositionally biased region" description="Polar residues" evidence="4">
    <location>
        <begin position="1784"/>
        <end position="1794"/>
    </location>
</feature>
<dbReference type="OrthoDB" id="444338at2759"/>
<protein>
    <recommendedName>
        <fullName evidence="7">ANK_REP_REGION domain-containing protein</fullName>
    </recommendedName>
</protein>
<dbReference type="PROSITE" id="PS50088">
    <property type="entry name" value="ANK_REPEAT"/>
    <property type="match status" value="5"/>
</dbReference>
<sequence length="1894" mass="214611">WVCVCVYALYTRAITRIASTTSSLFMSMIRNDESVERTESSSRYGSTTYQMKRLEFFFEKSFFRAIFPAHRSIHAAQPSRIYKEAVKREKLSIVSTSPSRSRAFASSEDIATTTATAVCVSKNETLGRACGALRAHEYACGLLTRSVVSRGSSMKRIHIRARVQVRTRSYERARERARPDKFIRSCGKGALCTGGTTRSCFSFSYCRDRVHQCCLYVYICVRLHVHVLQRARKREREIERASSGRVSVGAAAKILKNLLRHSPRVRRGKRSSFHRRRSSSAAASIDRTRVDERAKLSCTHTHTCIRYHIREARVAPFGRVSRLERAPREISLGGTRACEYIPIYTCTRRNINVVCAQLQWLQYCAEARGQSILYTRGSQQPSPPSPLPQSKVEGVVARSFLLFLLTLQQSACIHMPLYENRARVSAGINYRQRARDVHDRGAMCPLRLGKRNWTGRHRDPRADRSSPARDSGGPAAAVLALLLQAMLQAPWHAPPVRHAVHAISIGLIRQVVNRVRARACEIKARSPLRMCIIISCARRRDCDDSLIEFVVSTDTAAALTITAQTDEEKLEKLKSLREELDWENVKERQSFFHKFQHLIVGWKDHLPDLYELFEREEMDWMLMECIQCESLVNDPVSFVDFVVRTGYKDEPDLDEDNKPVVHRDTPIHNVYDSCFEEQLIPLLFEIYDSFDVNYISSDGITHFQVAIESGCADVVEQFLDYGHDPDEILEGESGDRPLHLAVTFEHCDVVRVLLENGADPNLTNKNGMNVLHTATMMHDDGQELAMIFEMIVDICDEIGDPVQIDALDKHGRTPLQLAVLNRLPEIIDVLLDSGADLANFVFPSESDFDKSISVCTLKGNGLRLQFAAGALACIERLESRGYTLNRSDAMMIMRSIIDRLLFDASELLFDETWRDDEDFVKLAKDLKIHPSYTLYDLTRLPAKKPEKPLAYEDYYKLSRAPLLWKFPKGPLNACMVYLCDKVSAGFFQRFALEPLVELTGHVHSTLFCQKVLAKLKNEDLLHVCMAVEEGSIVCSSTSSSSNSSGGSSSRGHCYRLGTCPRKIAIFSLPPLDRFVADTVKKKLDRNLNLTQPSSVVKLEQLVSSLKELENRLSVEKLRATTSNRIATRILFILYVFVLLYTSADDHRAPPRLVAVVAATAAAAAAAAVERQRGGTISAAASTRLYSYLCCYRAQPARSYRERELQPILKVKSCLSLADEEGSTPLHLICLIRDDDDLVKLFLKISEEANQQLQLNARDKLGRTPLYIAVDDGCKKQIVRELLGRGADPNMANKEGSTPLHCTCKKDRDDDTARIFLEITDEFTQTLQVNAQDGFALCVAYEKSTPSKQISSLCSMITQAAARNNSDFGLLRQERSRSRHSRITRRRRRAMCAIDANTNGQPPLLHVAAQYRRRDAVKQLLENGVDPNQPDHEQSTPLHALARLNLSECATRCDVCDRGIRASAIVDALIEKEANIEACDRNGDTPLQLAVSRFNVEVARALLKAWERENPEKRADPSAFNGDRMFGMDFNRMEFKDYCPTLKIIEMAELFQSSGCRMDTDTRLRMIKYWLEVKKNDTEYLLLSSNDAAPGSGAQPESARQTALTRDSTRRASLFSRLEARARVHIHEYARRCNSERYVHCIDSIALGERRWCIIRVDFCLYYREAAMRYLMPLFVFLDAQQRRRLLARVVGRLCCCCFYDVYYTLLRAKKKGASIRTHTYTDSEREKRRAAPTLYTHTYVSEGSGKYTTSNARTTITNAREYIGVCAHRQTRAAAHTQQERKATTTQESPGEQQQQHVVFCADSGLSASESSRAEPANVRVQQQHDSQWDRKSEKLRAVFVYSYIIPRHEAAKAKRSNKEKRASQQRSVVQALHFSLFPSVCVCEFFCRRNTSI</sequence>
<feature type="repeat" description="ANK" evidence="3">
    <location>
        <begin position="1260"/>
        <end position="1293"/>
    </location>
</feature>
<keyword evidence="1" id="KW-0677">Repeat</keyword>
<dbReference type="Proteomes" id="UP000479190">
    <property type="component" value="Unassembled WGS sequence"/>
</dbReference>
<evidence type="ECO:0000313" key="5">
    <source>
        <dbReference type="EMBL" id="CAB0044935.1"/>
    </source>
</evidence>
<evidence type="ECO:0000313" key="6">
    <source>
        <dbReference type="Proteomes" id="UP000479190"/>
    </source>
</evidence>
<feature type="non-terminal residue" evidence="5">
    <location>
        <position position="1"/>
    </location>
</feature>
<evidence type="ECO:0000256" key="2">
    <source>
        <dbReference type="ARBA" id="ARBA00023043"/>
    </source>
</evidence>
<feature type="region of interest" description="Disordered" evidence="4">
    <location>
        <begin position="266"/>
        <end position="286"/>
    </location>
</feature>
<dbReference type="PANTHER" id="PTHR24198:SF165">
    <property type="entry name" value="ANKYRIN REPEAT-CONTAINING PROTEIN-RELATED"/>
    <property type="match status" value="1"/>
</dbReference>
<gene>
    <name evidence="5" type="ORF">TBRA_LOCUS16502</name>
</gene>
<feature type="compositionally biased region" description="Basic residues" evidence="4">
    <location>
        <begin position="266"/>
        <end position="278"/>
    </location>
</feature>